<evidence type="ECO:0000256" key="2">
    <source>
        <dbReference type="ARBA" id="ARBA00022705"/>
    </source>
</evidence>
<reference evidence="5" key="1">
    <citation type="journal article" date="2019" name="bioRxiv">
        <title>The Genome of the Zebra Mussel, Dreissena polymorpha: A Resource for Invasive Species Research.</title>
        <authorList>
            <person name="McCartney M.A."/>
            <person name="Auch B."/>
            <person name="Kono T."/>
            <person name="Mallez S."/>
            <person name="Zhang Y."/>
            <person name="Obille A."/>
            <person name="Becker A."/>
            <person name="Abrahante J.E."/>
            <person name="Garbe J."/>
            <person name="Badalamenti J.P."/>
            <person name="Herman A."/>
            <person name="Mangelson H."/>
            <person name="Liachko I."/>
            <person name="Sullivan S."/>
            <person name="Sone E.D."/>
            <person name="Koren S."/>
            <person name="Silverstein K.A.T."/>
            <person name="Beckman K.B."/>
            <person name="Gohl D.M."/>
        </authorList>
    </citation>
    <scope>NUCLEOTIDE SEQUENCE</scope>
    <source>
        <strain evidence="5">Duluth1</strain>
        <tissue evidence="5">Whole animal</tissue>
    </source>
</reference>
<dbReference type="PANTHER" id="PTHR47810">
    <property type="entry name" value="DNA LIGASE"/>
    <property type="match status" value="1"/>
</dbReference>
<evidence type="ECO:0000256" key="3">
    <source>
        <dbReference type="ARBA" id="ARBA00022763"/>
    </source>
</evidence>
<dbReference type="Gene3D" id="3.30.1490.70">
    <property type="match status" value="1"/>
</dbReference>
<evidence type="ECO:0000256" key="4">
    <source>
        <dbReference type="ARBA" id="ARBA00023204"/>
    </source>
</evidence>
<dbReference type="GO" id="GO:0003909">
    <property type="term" value="F:DNA ligase activity"/>
    <property type="evidence" value="ECO:0007669"/>
    <property type="project" value="InterPro"/>
</dbReference>
<keyword evidence="1" id="KW-0436">Ligase</keyword>
<dbReference type="AlphaFoldDB" id="A0A9D4DVR7"/>
<evidence type="ECO:0000313" key="5">
    <source>
        <dbReference type="EMBL" id="KAH3768864.1"/>
    </source>
</evidence>
<dbReference type="GO" id="GO:0006281">
    <property type="term" value="P:DNA repair"/>
    <property type="evidence" value="ECO:0007669"/>
    <property type="project" value="UniProtKB-KW"/>
</dbReference>
<keyword evidence="2" id="KW-0235">DNA replication</keyword>
<name>A0A9D4DVR7_DREPO</name>
<organism evidence="5 6">
    <name type="scientific">Dreissena polymorpha</name>
    <name type="common">Zebra mussel</name>
    <name type="synonym">Mytilus polymorpha</name>
    <dbReference type="NCBI Taxonomy" id="45954"/>
    <lineage>
        <taxon>Eukaryota</taxon>
        <taxon>Metazoa</taxon>
        <taxon>Spiralia</taxon>
        <taxon>Lophotrochozoa</taxon>
        <taxon>Mollusca</taxon>
        <taxon>Bivalvia</taxon>
        <taxon>Autobranchia</taxon>
        <taxon>Heteroconchia</taxon>
        <taxon>Euheterodonta</taxon>
        <taxon>Imparidentia</taxon>
        <taxon>Neoheterodontei</taxon>
        <taxon>Myida</taxon>
        <taxon>Dreissenoidea</taxon>
        <taxon>Dreissenidae</taxon>
        <taxon>Dreissena</taxon>
    </lineage>
</organism>
<evidence type="ECO:0008006" key="7">
    <source>
        <dbReference type="Google" id="ProtNLM"/>
    </source>
</evidence>
<dbReference type="Proteomes" id="UP000828390">
    <property type="component" value="Unassembled WGS sequence"/>
</dbReference>
<dbReference type="InterPro" id="IPR012340">
    <property type="entry name" value="NA-bd_OB-fold"/>
</dbReference>
<dbReference type="PROSITE" id="PS00333">
    <property type="entry name" value="DNA_LIGASE_A2"/>
    <property type="match status" value="1"/>
</dbReference>
<sequence>MVEHQKCTGKDHVDKELKRIIALGGEGLMIRQLGSKYERKRSDTLLKIKTFYDAKAKLIGFVKTKSNPDLISSYLVEMANGIQFKIGSG</sequence>
<keyword evidence="3" id="KW-0227">DNA damage</keyword>
<dbReference type="EMBL" id="JAIWYP010000009">
    <property type="protein sequence ID" value="KAH3768864.1"/>
    <property type="molecule type" value="Genomic_DNA"/>
</dbReference>
<dbReference type="SUPFAM" id="SSF50249">
    <property type="entry name" value="Nucleic acid-binding proteins"/>
    <property type="match status" value="1"/>
</dbReference>
<reference evidence="5" key="2">
    <citation type="submission" date="2020-11" db="EMBL/GenBank/DDBJ databases">
        <authorList>
            <person name="McCartney M.A."/>
            <person name="Auch B."/>
            <person name="Kono T."/>
            <person name="Mallez S."/>
            <person name="Becker A."/>
            <person name="Gohl D.M."/>
            <person name="Silverstein K.A.T."/>
            <person name="Koren S."/>
            <person name="Bechman K.B."/>
            <person name="Herman A."/>
            <person name="Abrahante J.E."/>
            <person name="Garbe J."/>
        </authorList>
    </citation>
    <scope>NUCLEOTIDE SEQUENCE</scope>
    <source>
        <strain evidence="5">Duluth1</strain>
        <tissue evidence="5">Whole animal</tissue>
    </source>
</reference>
<protein>
    <recommendedName>
        <fullName evidence="7">DNA ligase</fullName>
    </recommendedName>
</protein>
<dbReference type="PANTHER" id="PTHR47810:SF1">
    <property type="entry name" value="DNA LIGASE B"/>
    <property type="match status" value="1"/>
</dbReference>
<dbReference type="InterPro" id="IPR016059">
    <property type="entry name" value="DNA_ligase_ATP-dep_CS"/>
</dbReference>
<accession>A0A9D4DVR7</accession>
<dbReference type="GO" id="GO:0006260">
    <property type="term" value="P:DNA replication"/>
    <property type="evidence" value="ECO:0007669"/>
    <property type="project" value="UniProtKB-KW"/>
</dbReference>
<gene>
    <name evidence="5" type="ORF">DPMN_170080</name>
</gene>
<comment type="caution">
    <text evidence="5">The sequence shown here is derived from an EMBL/GenBank/DDBJ whole genome shotgun (WGS) entry which is preliminary data.</text>
</comment>
<proteinExistence type="predicted"/>
<evidence type="ECO:0000256" key="1">
    <source>
        <dbReference type="ARBA" id="ARBA00022598"/>
    </source>
</evidence>
<keyword evidence="4" id="KW-0234">DNA repair</keyword>
<dbReference type="InterPro" id="IPR050326">
    <property type="entry name" value="NAD_dep_DNA_ligaseB"/>
</dbReference>
<keyword evidence="6" id="KW-1185">Reference proteome</keyword>
<evidence type="ECO:0000313" key="6">
    <source>
        <dbReference type="Proteomes" id="UP000828390"/>
    </source>
</evidence>